<keyword evidence="1" id="KW-0472">Membrane</keyword>
<evidence type="ECO:0000256" key="1">
    <source>
        <dbReference type="SAM" id="Phobius"/>
    </source>
</evidence>
<reference evidence="2" key="1">
    <citation type="submission" date="2019-08" db="EMBL/GenBank/DDBJ databases">
        <authorList>
            <person name="Kucharzyk K."/>
            <person name="Murdoch R.W."/>
            <person name="Higgins S."/>
            <person name="Loffler F."/>
        </authorList>
    </citation>
    <scope>NUCLEOTIDE SEQUENCE</scope>
</reference>
<dbReference type="Pfam" id="PF04964">
    <property type="entry name" value="Flp_Fap"/>
    <property type="match status" value="1"/>
</dbReference>
<name>A0A644WQL7_9ZZZZ</name>
<dbReference type="AlphaFoldDB" id="A0A644WQL7"/>
<evidence type="ECO:0008006" key="3">
    <source>
        <dbReference type="Google" id="ProtNLM"/>
    </source>
</evidence>
<protein>
    <recommendedName>
        <fullName evidence="3">Flp/Fap pilin component</fullName>
    </recommendedName>
</protein>
<comment type="caution">
    <text evidence="2">The sequence shown here is derived from an EMBL/GenBank/DDBJ whole genome shotgun (WGS) entry which is preliminary data.</text>
</comment>
<feature type="transmembrane region" description="Helical" evidence="1">
    <location>
        <begin position="20"/>
        <end position="38"/>
    </location>
</feature>
<keyword evidence="1" id="KW-0812">Transmembrane</keyword>
<organism evidence="2">
    <name type="scientific">bioreactor metagenome</name>
    <dbReference type="NCBI Taxonomy" id="1076179"/>
    <lineage>
        <taxon>unclassified sequences</taxon>
        <taxon>metagenomes</taxon>
        <taxon>ecological metagenomes</taxon>
    </lineage>
</organism>
<keyword evidence="1" id="KW-1133">Transmembrane helix</keyword>
<accession>A0A644WQL7</accession>
<gene>
    <name evidence="2" type="ORF">SDC9_52053</name>
</gene>
<proteinExistence type="predicted"/>
<evidence type="ECO:0000313" key="2">
    <source>
        <dbReference type="EMBL" id="MPM05758.1"/>
    </source>
</evidence>
<dbReference type="EMBL" id="VSSQ01001163">
    <property type="protein sequence ID" value="MPM05758.1"/>
    <property type="molecule type" value="Genomic_DNA"/>
</dbReference>
<dbReference type="InterPro" id="IPR007047">
    <property type="entry name" value="Flp_Fap"/>
</dbReference>
<sequence length="58" mass="6057">MKKLINWLKGEESGQGMVEYGLIIALIAVTLILVLGYMSGGLTGIFNKITTALGGTTG</sequence>